<sequence>MDTNHVGDPGPDTVEAYNRWLRHAGMPADLLEELRQIGSDSREVEDRFYKHLEFGTGGMRGVIGAGTNRINVYTVRRAAHGIARYLDKKGETAKSKGVAIAYDSRKYSDVFALQVAAILAHSGNRVYLFQHLAPTPLLSFAIRHLQASAGIVITASHNPSEYNGIKVYNEEGGQITEQDAADIYAEIQRTGDPLLLPEEDPAASDRADAIATIGKEITEAYAQRVEQLLCQRPLIKAEGDSLSIVYTPLHGTGIQVIPDLLRRVGFSRVHLVPQQAKPDSEFPTVKAPNPEERDVFALALSLASEKQADLVMATDPDADRLGVLVKTKHGYEMLNGNQLGALLLHYLLEQSSSKGRPLQNGLVLKTIVTSDLGGKIAESYGVTTENTLTGFKYIGEKIQECQTTGSHTFVFGYEESYGYLAGDFVRDKDAVQIAVLVAEMVLVHRRRGKNLFEVLEEIYATYGYFREELLSLTIEGRAGRQEMEESIARLRENPVKQVAGYGVHAVEDYERRERTVIGTGETQPLSLPRSNVIKIIMQDGSWIAVRPSGTEPKMKVYFSAYSPSSMAEADAKMAAFQAAVPDLIGRSR</sequence>
<evidence type="ECO:0000313" key="20">
    <source>
        <dbReference type="EMBL" id="WNC13349.1"/>
    </source>
</evidence>
<dbReference type="Pfam" id="PF02880">
    <property type="entry name" value="PGM_PMM_III"/>
    <property type="match status" value="1"/>
</dbReference>
<evidence type="ECO:0000256" key="12">
    <source>
        <dbReference type="ARBA" id="ARBA00039995"/>
    </source>
</evidence>
<keyword evidence="8" id="KW-0597">Phosphoprotein</keyword>
<dbReference type="EMBL" id="CP134050">
    <property type="protein sequence ID" value="WNC13349.1"/>
    <property type="molecule type" value="Genomic_DNA"/>
</dbReference>
<dbReference type="PROSITE" id="PS00710">
    <property type="entry name" value="PGM_PMM"/>
    <property type="match status" value="1"/>
</dbReference>
<keyword evidence="7" id="KW-0119">Carbohydrate metabolism</keyword>
<evidence type="ECO:0000256" key="5">
    <source>
        <dbReference type="ARBA" id="ARBA00010231"/>
    </source>
</evidence>
<evidence type="ECO:0000256" key="3">
    <source>
        <dbReference type="ARBA" id="ARBA00005164"/>
    </source>
</evidence>
<comment type="cofactor">
    <cofactor evidence="2">
        <name>Mg(2+)</name>
        <dbReference type="ChEBI" id="CHEBI:18420"/>
    </cofactor>
</comment>
<dbReference type="Pfam" id="PF00408">
    <property type="entry name" value="PGM_PMM_IV"/>
    <property type="match status" value="1"/>
</dbReference>
<comment type="pathway">
    <text evidence="4">Lipid metabolism.</text>
</comment>
<dbReference type="CDD" id="cd05799">
    <property type="entry name" value="PGM2"/>
    <property type="match status" value="1"/>
</dbReference>
<comment type="pathway">
    <text evidence="3">Glycolipid metabolism; diglucosyl-diacylglycerol biosynthesis.</text>
</comment>
<dbReference type="InterPro" id="IPR005845">
    <property type="entry name" value="A-D-PHexomutase_a/b/a-II"/>
</dbReference>
<protein>
    <recommendedName>
        <fullName evidence="12">Phosphoglucomutase</fullName>
        <ecNumber evidence="6">5.4.2.2</ecNumber>
    </recommendedName>
    <alternativeName>
        <fullName evidence="14">Alpha-phosphoglucomutase</fullName>
    </alternativeName>
    <alternativeName>
        <fullName evidence="13">Glucose phosphomutase</fullName>
    </alternativeName>
</protein>
<dbReference type="PANTHER" id="PTHR45745:SF1">
    <property type="entry name" value="PHOSPHOGLUCOMUTASE 2B-RELATED"/>
    <property type="match status" value="1"/>
</dbReference>
<dbReference type="PANTHER" id="PTHR45745">
    <property type="entry name" value="PHOSPHOMANNOMUTASE 45A"/>
    <property type="match status" value="1"/>
</dbReference>
<gene>
    <name evidence="20" type="ORF">RGB73_22000</name>
</gene>
<dbReference type="RefSeq" id="WP_310764849.1">
    <property type="nucleotide sequence ID" value="NZ_CP134050.1"/>
</dbReference>
<accession>A0ABY9T1I1</accession>
<comment type="catalytic activity">
    <reaction evidence="1">
        <text>alpha-D-glucose 1-phosphate = alpha-D-glucose 6-phosphate</text>
        <dbReference type="Rhea" id="RHEA:23536"/>
        <dbReference type="ChEBI" id="CHEBI:58225"/>
        <dbReference type="ChEBI" id="CHEBI:58601"/>
        <dbReference type="EC" id="5.4.2.2"/>
    </reaction>
</comment>
<dbReference type="Gene3D" id="3.40.120.10">
    <property type="entry name" value="Alpha-D-Glucose-1,6-Bisphosphate, subunit A, domain 3"/>
    <property type="match status" value="3"/>
</dbReference>
<dbReference type="InterPro" id="IPR005846">
    <property type="entry name" value="A-D-PHexomutase_a/b/a-III"/>
</dbReference>
<proteinExistence type="inferred from homology"/>
<dbReference type="Pfam" id="PF02879">
    <property type="entry name" value="PGM_PMM_II"/>
    <property type="match status" value="1"/>
</dbReference>
<dbReference type="Gene3D" id="3.30.310.50">
    <property type="entry name" value="Alpha-D-phosphohexomutase, C-terminal domain"/>
    <property type="match status" value="1"/>
</dbReference>
<evidence type="ECO:0000256" key="8">
    <source>
        <dbReference type="ARBA" id="ARBA00022553"/>
    </source>
</evidence>
<dbReference type="Pfam" id="PF02878">
    <property type="entry name" value="PGM_PMM_I"/>
    <property type="match status" value="1"/>
</dbReference>
<evidence type="ECO:0000259" key="17">
    <source>
        <dbReference type="Pfam" id="PF02878"/>
    </source>
</evidence>
<keyword evidence="21" id="KW-1185">Reference proteome</keyword>
<reference evidence="20 21" key="1">
    <citation type="submission" date="2023-09" db="EMBL/GenBank/DDBJ databases">
        <title>Complete Genome and Methylome dissection of Bacillus brevis NEB573 original source of BbsI restriction endonuclease.</title>
        <authorList>
            <person name="Fomenkov A."/>
            <person name="Roberts R.D."/>
        </authorList>
    </citation>
    <scope>NUCLEOTIDE SEQUENCE [LARGE SCALE GENOMIC DNA]</scope>
    <source>
        <strain evidence="20 21">NEB573</strain>
    </source>
</reference>
<evidence type="ECO:0000256" key="14">
    <source>
        <dbReference type="ARBA" id="ARBA00041467"/>
    </source>
</evidence>
<evidence type="ECO:0000259" key="19">
    <source>
        <dbReference type="Pfam" id="PF02880"/>
    </source>
</evidence>
<dbReference type="SUPFAM" id="SSF55957">
    <property type="entry name" value="Phosphoglucomutase, C-terminal domain"/>
    <property type="match status" value="1"/>
</dbReference>
<dbReference type="Proteomes" id="UP001256827">
    <property type="component" value="Chromosome"/>
</dbReference>
<dbReference type="EC" id="5.4.2.2" evidence="6"/>
<evidence type="ECO:0000256" key="11">
    <source>
        <dbReference type="ARBA" id="ARBA00023235"/>
    </source>
</evidence>
<evidence type="ECO:0000256" key="4">
    <source>
        <dbReference type="ARBA" id="ARBA00005189"/>
    </source>
</evidence>
<keyword evidence="7" id="KW-0313">Glucose metabolism</keyword>
<dbReference type="SUPFAM" id="SSF53738">
    <property type="entry name" value="Phosphoglucomutase, first 3 domains"/>
    <property type="match status" value="3"/>
</dbReference>
<dbReference type="InterPro" id="IPR016066">
    <property type="entry name" value="A-D-PHexomutase_CS"/>
</dbReference>
<feature type="domain" description="Alpha-D-phosphohexomutase alpha/beta/alpha" evidence="19">
    <location>
        <begin position="335"/>
        <end position="462"/>
    </location>
</feature>
<evidence type="ECO:0000256" key="15">
    <source>
        <dbReference type="RuleBase" id="RU004326"/>
    </source>
</evidence>
<keyword evidence="11 20" id="KW-0413">Isomerase</keyword>
<feature type="domain" description="Alpha-D-phosphohexomutase C-terminal" evidence="16">
    <location>
        <begin position="512"/>
        <end position="574"/>
    </location>
</feature>
<organism evidence="20 21">
    <name type="scientific">Brevibacillus brevis</name>
    <name type="common">Bacillus brevis</name>
    <dbReference type="NCBI Taxonomy" id="1393"/>
    <lineage>
        <taxon>Bacteria</taxon>
        <taxon>Bacillati</taxon>
        <taxon>Bacillota</taxon>
        <taxon>Bacilli</taxon>
        <taxon>Bacillales</taxon>
        <taxon>Paenibacillaceae</taxon>
        <taxon>Brevibacillus</taxon>
    </lineage>
</organism>
<evidence type="ECO:0000256" key="13">
    <source>
        <dbReference type="ARBA" id="ARBA00041398"/>
    </source>
</evidence>
<keyword evidence="9 15" id="KW-0479">Metal-binding</keyword>
<evidence type="ECO:0000256" key="9">
    <source>
        <dbReference type="ARBA" id="ARBA00022723"/>
    </source>
</evidence>
<keyword evidence="10 15" id="KW-0460">Magnesium</keyword>
<dbReference type="InterPro" id="IPR005841">
    <property type="entry name" value="Alpha-D-phosphohexomutase_SF"/>
</dbReference>
<evidence type="ECO:0000256" key="6">
    <source>
        <dbReference type="ARBA" id="ARBA00012728"/>
    </source>
</evidence>
<evidence type="ECO:0000256" key="7">
    <source>
        <dbReference type="ARBA" id="ARBA00022526"/>
    </source>
</evidence>
<evidence type="ECO:0000259" key="18">
    <source>
        <dbReference type="Pfam" id="PF02879"/>
    </source>
</evidence>
<dbReference type="InterPro" id="IPR016055">
    <property type="entry name" value="A-D-PHexomutase_a/b/a-I/II/III"/>
</dbReference>
<dbReference type="InterPro" id="IPR005843">
    <property type="entry name" value="A-D-PHexomutase_C"/>
</dbReference>
<dbReference type="InterPro" id="IPR036900">
    <property type="entry name" value="A-D-PHexomutase_C_sf"/>
</dbReference>
<evidence type="ECO:0000259" key="16">
    <source>
        <dbReference type="Pfam" id="PF00408"/>
    </source>
</evidence>
<comment type="similarity">
    <text evidence="5 15">Belongs to the phosphohexose mutase family.</text>
</comment>
<name>A0ABY9T1I1_BREBE</name>
<dbReference type="InterPro" id="IPR005844">
    <property type="entry name" value="A-D-PHexomutase_a/b/a-I"/>
</dbReference>
<evidence type="ECO:0000256" key="10">
    <source>
        <dbReference type="ARBA" id="ARBA00022842"/>
    </source>
</evidence>
<dbReference type="PRINTS" id="PR00509">
    <property type="entry name" value="PGMPMM"/>
</dbReference>
<evidence type="ECO:0000256" key="2">
    <source>
        <dbReference type="ARBA" id="ARBA00001946"/>
    </source>
</evidence>
<evidence type="ECO:0000256" key="1">
    <source>
        <dbReference type="ARBA" id="ARBA00000443"/>
    </source>
</evidence>
<feature type="domain" description="Alpha-D-phosphohexomutase alpha/beta/alpha" evidence="18">
    <location>
        <begin position="220"/>
        <end position="324"/>
    </location>
</feature>
<feature type="domain" description="Alpha-D-phosphohexomutase alpha/beta/alpha" evidence="17">
    <location>
        <begin position="53"/>
        <end position="190"/>
    </location>
</feature>
<dbReference type="GO" id="GO:0016853">
    <property type="term" value="F:isomerase activity"/>
    <property type="evidence" value="ECO:0007669"/>
    <property type="project" value="UniProtKB-KW"/>
</dbReference>
<evidence type="ECO:0000313" key="21">
    <source>
        <dbReference type="Proteomes" id="UP001256827"/>
    </source>
</evidence>